<dbReference type="Pfam" id="PF00226">
    <property type="entry name" value="DnaJ"/>
    <property type="match status" value="1"/>
</dbReference>
<dbReference type="PANTHER" id="PTHR44144">
    <property type="entry name" value="DNAJ HOMOLOG SUBFAMILY C MEMBER 9"/>
    <property type="match status" value="1"/>
</dbReference>
<evidence type="ECO:0000256" key="1">
    <source>
        <dbReference type="SAM" id="Coils"/>
    </source>
</evidence>
<evidence type="ECO:0000256" key="2">
    <source>
        <dbReference type="SAM" id="MobiDB-lite"/>
    </source>
</evidence>
<reference evidence="4 5" key="1">
    <citation type="journal article" date="2016" name="Genome Biol. Evol.">
        <title>Divergent and convergent evolution of fungal pathogenicity.</title>
        <authorList>
            <person name="Shang Y."/>
            <person name="Xiao G."/>
            <person name="Zheng P."/>
            <person name="Cen K."/>
            <person name="Zhan S."/>
            <person name="Wang C."/>
        </authorList>
    </citation>
    <scope>NUCLEOTIDE SEQUENCE [LARGE SCALE GENOMIC DNA]</scope>
    <source>
        <strain evidence="4 5">RCEF 2490</strain>
    </source>
</reference>
<feature type="compositionally biased region" description="Basic and acidic residues" evidence="2">
    <location>
        <begin position="100"/>
        <end position="109"/>
    </location>
</feature>
<proteinExistence type="predicted"/>
<comment type="caution">
    <text evidence="4">The sequence shown here is derived from an EMBL/GenBank/DDBJ whole genome shotgun (WGS) entry which is preliminary data.</text>
</comment>
<dbReference type="PROSITE" id="PS50076">
    <property type="entry name" value="DNAJ_2"/>
    <property type="match status" value="1"/>
</dbReference>
<feature type="region of interest" description="Disordered" evidence="2">
    <location>
        <begin position="344"/>
        <end position="525"/>
    </location>
</feature>
<feature type="compositionally biased region" description="Basic and acidic residues" evidence="2">
    <location>
        <begin position="126"/>
        <end position="140"/>
    </location>
</feature>
<name>A0A162IKN0_9HYPO</name>
<gene>
    <name evidence="4" type="ORF">AAL_04793</name>
</gene>
<dbReference type="STRING" id="1081109.A0A162IKN0"/>
<feature type="compositionally biased region" description="Pro residues" evidence="2">
    <location>
        <begin position="347"/>
        <end position="361"/>
    </location>
</feature>
<dbReference type="AlphaFoldDB" id="A0A162IKN0"/>
<feature type="compositionally biased region" description="Basic and acidic residues" evidence="2">
    <location>
        <begin position="279"/>
        <end position="298"/>
    </location>
</feature>
<dbReference type="InterPro" id="IPR018253">
    <property type="entry name" value="DnaJ_domain_CS"/>
</dbReference>
<dbReference type="GO" id="GO:0031072">
    <property type="term" value="F:heat shock protein binding"/>
    <property type="evidence" value="ECO:0007669"/>
    <property type="project" value="TreeGrafter"/>
</dbReference>
<feature type="compositionally biased region" description="Basic and acidic residues" evidence="2">
    <location>
        <begin position="376"/>
        <end position="398"/>
    </location>
</feature>
<dbReference type="SMART" id="SM00271">
    <property type="entry name" value="DnaJ"/>
    <property type="match status" value="1"/>
</dbReference>
<dbReference type="FunFam" id="1.10.287.110:FF:000073">
    <property type="entry name" value="DnaJ domain protein"/>
    <property type="match status" value="1"/>
</dbReference>
<dbReference type="CDD" id="cd06257">
    <property type="entry name" value="DnaJ"/>
    <property type="match status" value="1"/>
</dbReference>
<protein>
    <submittedName>
        <fullName evidence="4">DnaJ domain containing protein</fullName>
    </submittedName>
</protein>
<dbReference type="OrthoDB" id="10250354at2759"/>
<accession>A0A162IKN0</accession>
<evidence type="ECO:0000259" key="3">
    <source>
        <dbReference type="PROSITE" id="PS50076"/>
    </source>
</evidence>
<feature type="coiled-coil region" evidence="1">
    <location>
        <begin position="45"/>
        <end position="83"/>
    </location>
</feature>
<feature type="region of interest" description="Disordered" evidence="2">
    <location>
        <begin position="85"/>
        <end position="311"/>
    </location>
</feature>
<dbReference type="SUPFAM" id="SSF46565">
    <property type="entry name" value="Chaperone J-domain"/>
    <property type="match status" value="1"/>
</dbReference>
<dbReference type="PRINTS" id="PR00625">
    <property type="entry name" value="JDOMAIN"/>
</dbReference>
<keyword evidence="1" id="KW-0175">Coiled coil</keyword>
<keyword evidence="5" id="KW-1185">Reference proteome</keyword>
<dbReference type="GO" id="GO:0005634">
    <property type="term" value="C:nucleus"/>
    <property type="evidence" value="ECO:0007669"/>
    <property type="project" value="TreeGrafter"/>
</dbReference>
<dbReference type="Proteomes" id="UP000078544">
    <property type="component" value="Unassembled WGS sequence"/>
</dbReference>
<evidence type="ECO:0000313" key="5">
    <source>
        <dbReference type="Proteomes" id="UP000078544"/>
    </source>
</evidence>
<feature type="domain" description="J" evidence="3">
    <location>
        <begin position="7"/>
        <end position="75"/>
    </location>
</feature>
<dbReference type="GO" id="GO:0005737">
    <property type="term" value="C:cytoplasm"/>
    <property type="evidence" value="ECO:0007669"/>
    <property type="project" value="TreeGrafter"/>
</dbReference>
<sequence length="607" mass="70948">MSPLPPDPYKILGVSRDAQISQIRSAHRKLVLKCHPDKIQDPLLKAQKQDEFQKVQQAYELLSDELERRKYDERFKLEELRKQVQNKANISSPRSTARYPGHDDARGTEFRASPFKVNTHSPSAKYEYRRYTEEDVRGPRIYEAVPRTTRRETDHLEKPSKRETERERERERDREREREERERERERARERDRDREREYKHDRLREKDRDRRKRQDDAAKRTDKEARRADKRAREKLLAKEVKRETEEKKRYAKPYIEPYDEPTPAKSERKRSSASTSKRHDEKRDRSSGREDTHSDVPSHPPTPQRSYSSRFDFAASYIKASKFNGGTAPGLKRSATMYNVETIQPPVPTPPPIPTPFPVPEDDSARRSSAKPRRGSEEVPRLSRERSYRASSRETLDEVPVVNLSPSTHHPAQFPRSASHGIPTTPSSPPRTDLPRTKTMPIEPTSYPRPPVNLSRAHTFNVPEAADYPRGRGRSRMHSQIEVESDSDDVYERRKDRKHRSSRRHHSPEPIRTADHSFYPGDGIRGRLRSGFIRRPEPEVDPYAYYAHHHPNDVRPSMPTRQTSYSASAATAKYPKVKLSKVYGYEDVQYSDYPKPSCEEFVGFA</sequence>
<feature type="compositionally biased region" description="Basic and acidic residues" evidence="2">
    <location>
        <begin position="149"/>
        <end position="250"/>
    </location>
</feature>
<dbReference type="PROSITE" id="PS00636">
    <property type="entry name" value="DNAJ_1"/>
    <property type="match status" value="1"/>
</dbReference>
<dbReference type="EMBL" id="AZGY01000009">
    <property type="protein sequence ID" value="KZZ95562.1"/>
    <property type="molecule type" value="Genomic_DNA"/>
</dbReference>
<feature type="compositionally biased region" description="Basic residues" evidence="2">
    <location>
        <begin position="497"/>
        <end position="508"/>
    </location>
</feature>
<dbReference type="PANTHER" id="PTHR44144:SF1">
    <property type="entry name" value="DNAJ HOMOLOG SUBFAMILY C MEMBER 9"/>
    <property type="match status" value="1"/>
</dbReference>
<dbReference type="InterPro" id="IPR036869">
    <property type="entry name" value="J_dom_sf"/>
</dbReference>
<organism evidence="4 5">
    <name type="scientific">Moelleriella libera RCEF 2490</name>
    <dbReference type="NCBI Taxonomy" id="1081109"/>
    <lineage>
        <taxon>Eukaryota</taxon>
        <taxon>Fungi</taxon>
        <taxon>Dikarya</taxon>
        <taxon>Ascomycota</taxon>
        <taxon>Pezizomycotina</taxon>
        <taxon>Sordariomycetes</taxon>
        <taxon>Hypocreomycetidae</taxon>
        <taxon>Hypocreales</taxon>
        <taxon>Clavicipitaceae</taxon>
        <taxon>Moelleriella</taxon>
    </lineage>
</organism>
<dbReference type="InterPro" id="IPR052594">
    <property type="entry name" value="J_domain-containing_protein"/>
</dbReference>
<dbReference type="Gene3D" id="1.10.287.110">
    <property type="entry name" value="DnaJ domain"/>
    <property type="match status" value="1"/>
</dbReference>
<dbReference type="InterPro" id="IPR001623">
    <property type="entry name" value="DnaJ_domain"/>
</dbReference>
<feature type="compositionally biased region" description="Polar residues" evidence="2">
    <location>
        <begin position="85"/>
        <end position="95"/>
    </location>
</feature>
<evidence type="ECO:0000313" key="4">
    <source>
        <dbReference type="EMBL" id="KZZ95562.1"/>
    </source>
</evidence>